<keyword evidence="5" id="KW-0378">Hydrolase</keyword>
<dbReference type="GO" id="GO:0016891">
    <property type="term" value="F:RNA endonuclease activity producing 5'-phosphomonoesters, hydrolytic mechanism"/>
    <property type="evidence" value="ECO:0007669"/>
    <property type="project" value="TreeGrafter"/>
</dbReference>
<dbReference type="PANTHER" id="PTHR28511:SF1">
    <property type="entry name" value="ENDONUCLEASE V"/>
    <property type="match status" value="1"/>
</dbReference>
<proteinExistence type="predicted"/>
<organism evidence="6 7">
    <name type="scientific">Cyprinus carpio</name>
    <name type="common">Common carp</name>
    <dbReference type="NCBI Taxonomy" id="7962"/>
    <lineage>
        <taxon>Eukaryota</taxon>
        <taxon>Metazoa</taxon>
        <taxon>Chordata</taxon>
        <taxon>Craniata</taxon>
        <taxon>Vertebrata</taxon>
        <taxon>Euteleostomi</taxon>
        <taxon>Actinopterygii</taxon>
        <taxon>Neopterygii</taxon>
        <taxon>Teleostei</taxon>
        <taxon>Ostariophysi</taxon>
        <taxon>Cypriniformes</taxon>
        <taxon>Cyprinidae</taxon>
        <taxon>Cyprininae</taxon>
        <taxon>Cyprinus</taxon>
    </lineage>
</organism>
<evidence type="ECO:0000313" key="6">
    <source>
        <dbReference type="Ensembl" id="ENSCCRP00020073492.1"/>
    </source>
</evidence>
<keyword evidence="3" id="KW-0540">Nuclease</keyword>
<dbReference type="Pfam" id="PF04493">
    <property type="entry name" value="Endonuclease_5"/>
    <property type="match status" value="1"/>
</dbReference>
<reference evidence="6" key="1">
    <citation type="submission" date="2025-08" db="UniProtKB">
        <authorList>
            <consortium name="Ensembl"/>
        </authorList>
    </citation>
    <scope>IDENTIFICATION</scope>
</reference>
<dbReference type="CDD" id="cd06559">
    <property type="entry name" value="Endonuclease_V"/>
    <property type="match status" value="1"/>
</dbReference>
<dbReference type="GO" id="GO:0005730">
    <property type="term" value="C:nucleolus"/>
    <property type="evidence" value="ECO:0007669"/>
    <property type="project" value="TreeGrafter"/>
</dbReference>
<evidence type="ECO:0000256" key="1">
    <source>
        <dbReference type="ARBA" id="ARBA00004496"/>
    </source>
</evidence>
<evidence type="ECO:0000313" key="7">
    <source>
        <dbReference type="Proteomes" id="UP000694701"/>
    </source>
</evidence>
<dbReference type="PANTHER" id="PTHR28511">
    <property type="entry name" value="ENDONUCLEASE V"/>
    <property type="match status" value="1"/>
</dbReference>
<comment type="subcellular location">
    <subcellularLocation>
        <location evidence="1">Cytoplasm</location>
    </subcellularLocation>
</comment>
<evidence type="ECO:0000256" key="5">
    <source>
        <dbReference type="ARBA" id="ARBA00022801"/>
    </source>
</evidence>
<dbReference type="GO" id="GO:0003727">
    <property type="term" value="F:single-stranded RNA binding"/>
    <property type="evidence" value="ECO:0007669"/>
    <property type="project" value="TreeGrafter"/>
</dbReference>
<protein>
    <recommendedName>
        <fullName evidence="8">Endonuclease V</fullName>
    </recommendedName>
</protein>
<dbReference type="GO" id="GO:0005737">
    <property type="term" value="C:cytoplasm"/>
    <property type="evidence" value="ECO:0007669"/>
    <property type="project" value="UniProtKB-SubCell"/>
</dbReference>
<evidence type="ECO:0000256" key="4">
    <source>
        <dbReference type="ARBA" id="ARBA00022759"/>
    </source>
</evidence>
<sequence length="282" mass="31474">QRSPDFSGLKRVGGVDLSFIKGDDINACAHLVVLTYPHMKVLYEDCKMVTLNAPYVAGFLGFREAPPLLQALEKLKNVQPNLMPQVLFVDGNGLFHYREFGLACHLGVLSDLPCVGVAKNLLHVEGVVRSEEHQSQINALQKSGDSFPLATTSGRVLGKALRSSHSSIKPVYVSVGHRITLDTAVRLTHTCCLYRVPEPIRQVHKLNVSTACINQNYIKCRLIICSHTTSDALTLWGPRVFWGPGGVFTCPEIYAFFMKKKTDRVKTSWVQNPNYPRQRQEI</sequence>
<dbReference type="Proteomes" id="UP000694701">
    <property type="component" value="Unplaced"/>
</dbReference>
<dbReference type="InterPro" id="IPR007581">
    <property type="entry name" value="Endonuclease-V"/>
</dbReference>
<evidence type="ECO:0008006" key="8">
    <source>
        <dbReference type="Google" id="ProtNLM"/>
    </source>
</evidence>
<accession>A0A8C2I2D5</accession>
<keyword evidence="2" id="KW-0963">Cytoplasm</keyword>
<evidence type="ECO:0000256" key="2">
    <source>
        <dbReference type="ARBA" id="ARBA00022490"/>
    </source>
</evidence>
<evidence type="ECO:0000256" key="3">
    <source>
        <dbReference type="ARBA" id="ARBA00022722"/>
    </source>
</evidence>
<keyword evidence="4" id="KW-0255">Endonuclease</keyword>
<dbReference type="Gene3D" id="3.30.2170.10">
    <property type="entry name" value="archaeoglobus fulgidus dsm 4304 superfamily"/>
    <property type="match status" value="1"/>
</dbReference>
<name>A0A8C2I2D5_CYPCA</name>
<dbReference type="AlphaFoldDB" id="A0A8C2I2D5"/>
<dbReference type="GO" id="GO:0006281">
    <property type="term" value="P:DNA repair"/>
    <property type="evidence" value="ECO:0007669"/>
    <property type="project" value="InterPro"/>
</dbReference>
<dbReference type="Ensembl" id="ENSCCRT00020080685.1">
    <property type="protein sequence ID" value="ENSCCRP00020073492.1"/>
    <property type="gene ID" value="ENSCCRG00020034340.1"/>
</dbReference>